<keyword evidence="3" id="KW-1185">Reference proteome</keyword>
<sequence length="374" mass="41291">MIRPVQLKKQTYMLSVIAAALLTFNTSCQKELIEPVKEPQEEASAPAANEATTDPAIKYNYLVTNAKELIAATKNATAGQVIYVADNAKIDMSNLGTLTIRGKVTLTSNRGLTKNGRVSQGGLIFTKQEDHYPLIRVAGDYAKISRIRIIGPDTLTRAAEVARLTALDKQYGTGNKYYYTLKLSRGVEVKGNYFEVDNSELAGWSHAALLFPPGSQNGYVHHNYIHHNQRARLGYGISLTGVYARVMYNTFNYNRHAITGYGTPGTGYEAAFNTILDVNTSHAFDMHGGVNRNDGTNIAGTVINIHDNTFYNTKTKAFKIMGYVQKTLIIKNNKFVQSQGINSIDLYPGSKIYSISGNQFSIPYKKVTVSLKTF</sequence>
<dbReference type="eggNOG" id="ENOG5032R70">
    <property type="taxonomic scope" value="Bacteria"/>
</dbReference>
<dbReference type="AlphaFoldDB" id="H8KNP3"/>
<evidence type="ECO:0000256" key="1">
    <source>
        <dbReference type="SAM" id="SignalP"/>
    </source>
</evidence>
<feature type="signal peptide" evidence="1">
    <location>
        <begin position="1"/>
        <end position="29"/>
    </location>
</feature>
<evidence type="ECO:0000313" key="3">
    <source>
        <dbReference type="Proteomes" id="UP000007590"/>
    </source>
</evidence>
<organism evidence="2 3">
    <name type="scientific">Solitalea canadensis (strain ATCC 29591 / DSM 3403 / JCM 21819 / LMG 8368 / NBRC 15130 / NCIMB 12057 / USAM 9D)</name>
    <name type="common">Flexibacter canadensis</name>
    <dbReference type="NCBI Taxonomy" id="929556"/>
    <lineage>
        <taxon>Bacteria</taxon>
        <taxon>Pseudomonadati</taxon>
        <taxon>Bacteroidota</taxon>
        <taxon>Sphingobacteriia</taxon>
        <taxon>Sphingobacteriales</taxon>
        <taxon>Sphingobacteriaceae</taxon>
        <taxon>Solitalea</taxon>
    </lineage>
</organism>
<keyword evidence="1" id="KW-0732">Signal</keyword>
<reference evidence="2" key="1">
    <citation type="submission" date="2012-02" db="EMBL/GenBank/DDBJ databases">
        <title>The complete genome of Solitalea canadensis DSM 3403.</title>
        <authorList>
            <consortium name="US DOE Joint Genome Institute (JGI-PGF)"/>
            <person name="Lucas S."/>
            <person name="Copeland A."/>
            <person name="Lapidus A."/>
            <person name="Glavina del Rio T."/>
            <person name="Dalin E."/>
            <person name="Tice H."/>
            <person name="Bruce D."/>
            <person name="Goodwin L."/>
            <person name="Pitluck S."/>
            <person name="Peters L."/>
            <person name="Ovchinnikova G."/>
            <person name="Lu M."/>
            <person name="Kyrpides N."/>
            <person name="Mavromatis K."/>
            <person name="Ivanova N."/>
            <person name="Brettin T."/>
            <person name="Detter J.C."/>
            <person name="Han C."/>
            <person name="Larimer F."/>
            <person name="Land M."/>
            <person name="Hauser L."/>
            <person name="Markowitz V."/>
            <person name="Cheng J.-F."/>
            <person name="Hugenholtz P."/>
            <person name="Woyke T."/>
            <person name="Wu D."/>
            <person name="Spring S."/>
            <person name="Schroeder M."/>
            <person name="Kopitz M."/>
            <person name="Brambilla E."/>
            <person name="Klenk H.-P."/>
            <person name="Eisen J.A."/>
        </authorList>
    </citation>
    <scope>NUCLEOTIDE SEQUENCE</scope>
    <source>
        <strain evidence="2">DSM 3403</strain>
    </source>
</reference>
<dbReference type="InterPro" id="IPR011050">
    <property type="entry name" value="Pectin_lyase_fold/virulence"/>
</dbReference>
<dbReference type="Proteomes" id="UP000007590">
    <property type="component" value="Chromosome"/>
</dbReference>
<dbReference type="OrthoDB" id="1165066at2"/>
<dbReference type="KEGG" id="scn:Solca_3163"/>
<proteinExistence type="predicted"/>
<gene>
    <name evidence="2" type="ordered locus">Solca_3163</name>
</gene>
<dbReference type="RefSeq" id="WP_014681401.1">
    <property type="nucleotide sequence ID" value="NC_017770.1"/>
</dbReference>
<name>H8KNP3_SOLCM</name>
<dbReference type="EMBL" id="CP003349">
    <property type="protein sequence ID" value="AFD08176.1"/>
    <property type="molecule type" value="Genomic_DNA"/>
</dbReference>
<dbReference type="SUPFAM" id="SSF51126">
    <property type="entry name" value="Pectin lyase-like"/>
    <property type="match status" value="1"/>
</dbReference>
<dbReference type="HOGENOM" id="CLU_752057_0_0_10"/>
<feature type="chain" id="PRO_5003613223" description="Right handed beta helix domain-containing protein" evidence="1">
    <location>
        <begin position="30"/>
        <end position="374"/>
    </location>
</feature>
<dbReference type="InterPro" id="IPR012334">
    <property type="entry name" value="Pectin_lyas_fold"/>
</dbReference>
<accession>H8KNP3</accession>
<dbReference type="Gene3D" id="2.160.20.10">
    <property type="entry name" value="Single-stranded right-handed beta-helix, Pectin lyase-like"/>
    <property type="match status" value="1"/>
</dbReference>
<protein>
    <recommendedName>
        <fullName evidence="4">Right handed beta helix domain-containing protein</fullName>
    </recommendedName>
</protein>
<evidence type="ECO:0000313" key="2">
    <source>
        <dbReference type="EMBL" id="AFD08176.1"/>
    </source>
</evidence>
<evidence type="ECO:0008006" key="4">
    <source>
        <dbReference type="Google" id="ProtNLM"/>
    </source>
</evidence>